<dbReference type="InterPro" id="IPR013149">
    <property type="entry name" value="ADH-like_C"/>
</dbReference>
<dbReference type="InterPro" id="IPR050129">
    <property type="entry name" value="Zn_alcohol_dh"/>
</dbReference>
<sequence length="348" mass="36933">MWQVKAVQFEQFQGPLTLVDRPMPKPRPHGVVIKVSATGLCRSDWHGWQGHDPDIATFPHVPGHEFAGVVHEIGSLITKVKVGDRVTVPFVCGCSECADCLAGNAQVCRFQWQPGFSGPGSFAEYVAIPHADFNVVQLPDNINFDTAASLGCRFATSYRALVGVAGIKPQQSVAVFGCGGVGLAAIMIAKSLGARVIAIDPSHRALDFARLAGADARVDAQFDEVIKDVRSFGGTGVDVTVDAIGSIEVVHNAIASLRVQGTHVQIGLLPPEVIGDKSSVPMHLVIGRELTIHGSHGMAAVDYPDMLAQISKGYLRPELLVDRIISLANVPEALANLGTNPGITIIHP</sequence>
<dbReference type="InterPro" id="IPR002328">
    <property type="entry name" value="ADH_Zn_CS"/>
</dbReference>
<keyword evidence="3" id="KW-0560">Oxidoreductase</keyword>
<evidence type="ECO:0000313" key="5">
    <source>
        <dbReference type="EMBL" id="CAB4330428.1"/>
    </source>
</evidence>
<evidence type="ECO:0000256" key="2">
    <source>
        <dbReference type="ARBA" id="ARBA00022833"/>
    </source>
</evidence>
<accession>A0A6J5YNH9</accession>
<organism evidence="5">
    <name type="scientific">freshwater metagenome</name>
    <dbReference type="NCBI Taxonomy" id="449393"/>
    <lineage>
        <taxon>unclassified sequences</taxon>
        <taxon>metagenomes</taxon>
        <taxon>ecological metagenomes</taxon>
    </lineage>
</organism>
<keyword evidence="2" id="KW-0862">Zinc</keyword>
<dbReference type="AlphaFoldDB" id="A0A6J5YNH9"/>
<name>A0A6J5YNH9_9ZZZZ</name>
<dbReference type="PROSITE" id="PS00059">
    <property type="entry name" value="ADH_ZINC"/>
    <property type="match status" value="1"/>
</dbReference>
<reference evidence="5" key="1">
    <citation type="submission" date="2020-05" db="EMBL/GenBank/DDBJ databases">
        <authorList>
            <person name="Chiriac C."/>
            <person name="Salcher M."/>
            <person name="Ghai R."/>
            <person name="Kavagutti S V."/>
        </authorList>
    </citation>
    <scope>NUCLEOTIDE SEQUENCE</scope>
</reference>
<dbReference type="SMART" id="SM00829">
    <property type="entry name" value="PKS_ER"/>
    <property type="match status" value="1"/>
</dbReference>
<dbReference type="Gene3D" id="3.90.180.10">
    <property type="entry name" value="Medium-chain alcohol dehydrogenases, catalytic domain"/>
    <property type="match status" value="1"/>
</dbReference>
<dbReference type="InterPro" id="IPR020843">
    <property type="entry name" value="ER"/>
</dbReference>
<dbReference type="EMBL" id="CAESAJ010000006">
    <property type="protein sequence ID" value="CAB4330428.1"/>
    <property type="molecule type" value="Genomic_DNA"/>
</dbReference>
<protein>
    <submittedName>
        <fullName evidence="5">Unannotated protein</fullName>
    </submittedName>
</protein>
<dbReference type="Pfam" id="PF00107">
    <property type="entry name" value="ADH_zinc_N"/>
    <property type="match status" value="1"/>
</dbReference>
<dbReference type="GO" id="GO:0016491">
    <property type="term" value="F:oxidoreductase activity"/>
    <property type="evidence" value="ECO:0007669"/>
    <property type="project" value="UniProtKB-KW"/>
</dbReference>
<dbReference type="SUPFAM" id="SSF50129">
    <property type="entry name" value="GroES-like"/>
    <property type="match status" value="1"/>
</dbReference>
<dbReference type="Pfam" id="PF08240">
    <property type="entry name" value="ADH_N"/>
    <property type="match status" value="1"/>
</dbReference>
<dbReference type="CDD" id="cd08260">
    <property type="entry name" value="Zn_ADH6"/>
    <property type="match status" value="1"/>
</dbReference>
<dbReference type="InterPro" id="IPR036291">
    <property type="entry name" value="NAD(P)-bd_dom_sf"/>
</dbReference>
<proteinExistence type="predicted"/>
<feature type="domain" description="Enoyl reductase (ER)" evidence="4">
    <location>
        <begin position="14"/>
        <end position="346"/>
    </location>
</feature>
<dbReference type="PANTHER" id="PTHR43401">
    <property type="entry name" value="L-THREONINE 3-DEHYDROGENASE"/>
    <property type="match status" value="1"/>
</dbReference>
<dbReference type="SUPFAM" id="SSF51735">
    <property type="entry name" value="NAD(P)-binding Rossmann-fold domains"/>
    <property type="match status" value="1"/>
</dbReference>
<evidence type="ECO:0000256" key="1">
    <source>
        <dbReference type="ARBA" id="ARBA00022723"/>
    </source>
</evidence>
<evidence type="ECO:0000259" key="4">
    <source>
        <dbReference type="SMART" id="SM00829"/>
    </source>
</evidence>
<evidence type="ECO:0000256" key="3">
    <source>
        <dbReference type="ARBA" id="ARBA00023002"/>
    </source>
</evidence>
<dbReference type="PANTHER" id="PTHR43401:SF5">
    <property type="entry name" value="ALCOHOL DEHYDROGENASE-RELATED"/>
    <property type="match status" value="1"/>
</dbReference>
<gene>
    <name evidence="5" type="ORF">UFOPK3770_00121</name>
</gene>
<dbReference type="InterPro" id="IPR013154">
    <property type="entry name" value="ADH-like_N"/>
</dbReference>
<dbReference type="InterPro" id="IPR011032">
    <property type="entry name" value="GroES-like_sf"/>
</dbReference>
<keyword evidence="1" id="KW-0479">Metal-binding</keyword>
<dbReference type="GO" id="GO:0008270">
    <property type="term" value="F:zinc ion binding"/>
    <property type="evidence" value="ECO:0007669"/>
    <property type="project" value="InterPro"/>
</dbReference>